<protein>
    <submittedName>
        <fullName evidence="1">DUF1848 domain-containing protein</fullName>
    </submittedName>
</protein>
<dbReference type="Pfam" id="PF08902">
    <property type="entry name" value="DUF1848"/>
    <property type="match status" value="1"/>
</dbReference>
<reference evidence="1" key="1">
    <citation type="submission" date="2024-07" db="EMBL/GenBank/DDBJ databases">
        <authorList>
            <person name="Kim Y.J."/>
            <person name="Jeong J.Y."/>
        </authorList>
    </citation>
    <scope>NUCLEOTIDE SEQUENCE</scope>
    <source>
        <strain evidence="1">GIHE-MW2</strain>
    </source>
</reference>
<name>A0AAU8JGE0_9CYAN</name>
<organism evidence="1">
    <name type="scientific">Planktothricoides raciborskii GIHE-MW2</name>
    <dbReference type="NCBI Taxonomy" id="2792601"/>
    <lineage>
        <taxon>Bacteria</taxon>
        <taxon>Bacillati</taxon>
        <taxon>Cyanobacteriota</taxon>
        <taxon>Cyanophyceae</taxon>
        <taxon>Oscillatoriophycideae</taxon>
        <taxon>Oscillatoriales</taxon>
        <taxon>Oscillatoriaceae</taxon>
        <taxon>Planktothricoides</taxon>
    </lineage>
</organism>
<evidence type="ECO:0000313" key="1">
    <source>
        <dbReference type="EMBL" id="XCM37527.1"/>
    </source>
</evidence>
<proteinExistence type="predicted"/>
<accession>A0AAU8JGE0</accession>
<dbReference type="AlphaFoldDB" id="A0AAU8JGE0"/>
<sequence>MIISASRRTDIPAFYHQWFMNRIRAGYCLVPNPFNRQQVSRIDLTPENVEVIVFWTRNPKPLLSSLRELDERGYKYYFQFTIMNNPRFLDQNNIPWERAIATFHELVQAIGYRKVIWRYDPIVFSSATDIEFHLQQFGDIADRLFPAATRCVLSFMDRYAKNNPRLKTIEREQNIKIINFADIPEVKDKFLPEISKIAYKYGIRLFSCAESCDLSAYGIQHGKCIDDDYIKEVFDIDVNHQKDPGQREACGCVQSRDIGMYDTCLFGCQYCYATTSFDRARENYRKHDPNSPVLVE</sequence>
<gene>
    <name evidence="1" type="ORF">ABWT76_000293</name>
</gene>
<dbReference type="EMBL" id="CP159837">
    <property type="protein sequence ID" value="XCM37527.1"/>
    <property type="molecule type" value="Genomic_DNA"/>
</dbReference>
<dbReference type="InterPro" id="IPR014998">
    <property type="entry name" value="DUF1848"/>
</dbReference>
<dbReference type="RefSeq" id="WP_354635527.1">
    <property type="nucleotide sequence ID" value="NZ_CP159837.1"/>
</dbReference>